<reference evidence="2 3" key="1">
    <citation type="submission" date="2019-11" db="EMBL/GenBank/DDBJ databases">
        <title>Caenimonas koreensis gen. nov., sp. nov., isolated from activated sludge.</title>
        <authorList>
            <person name="Seung H.R."/>
        </authorList>
    </citation>
    <scope>NUCLEOTIDE SEQUENCE [LARGE SCALE GENOMIC DNA]</scope>
    <source>
        <strain evidence="2 3">EMB320</strain>
    </source>
</reference>
<evidence type="ECO:0000313" key="3">
    <source>
        <dbReference type="Proteomes" id="UP000487350"/>
    </source>
</evidence>
<feature type="chain" id="PRO_5032941405" evidence="1">
    <location>
        <begin position="20"/>
        <end position="101"/>
    </location>
</feature>
<dbReference type="Proteomes" id="UP000487350">
    <property type="component" value="Unassembled WGS sequence"/>
</dbReference>
<organism evidence="2 3">
    <name type="scientific">Caenimonas koreensis DSM 17982</name>
    <dbReference type="NCBI Taxonomy" id="1121255"/>
    <lineage>
        <taxon>Bacteria</taxon>
        <taxon>Pseudomonadati</taxon>
        <taxon>Pseudomonadota</taxon>
        <taxon>Betaproteobacteria</taxon>
        <taxon>Burkholderiales</taxon>
        <taxon>Comamonadaceae</taxon>
        <taxon>Caenimonas</taxon>
    </lineage>
</organism>
<keyword evidence="3" id="KW-1185">Reference proteome</keyword>
<dbReference type="OrthoDB" id="8911290at2"/>
<protein>
    <submittedName>
        <fullName evidence="2">Uncharacterized protein</fullName>
    </submittedName>
</protein>
<evidence type="ECO:0000256" key="1">
    <source>
        <dbReference type="SAM" id="SignalP"/>
    </source>
</evidence>
<evidence type="ECO:0000313" key="2">
    <source>
        <dbReference type="EMBL" id="MRD49543.1"/>
    </source>
</evidence>
<feature type="signal peptide" evidence="1">
    <location>
        <begin position="1"/>
        <end position="19"/>
    </location>
</feature>
<gene>
    <name evidence="2" type="ORF">GHT07_19895</name>
</gene>
<dbReference type="RefSeq" id="WP_153586850.1">
    <property type="nucleotide sequence ID" value="NZ_WJBU01000026.1"/>
</dbReference>
<comment type="caution">
    <text evidence="2">The sequence shown here is derived from an EMBL/GenBank/DDBJ whole genome shotgun (WGS) entry which is preliminary data.</text>
</comment>
<dbReference type="AlphaFoldDB" id="A0A844B8R7"/>
<keyword evidence="1" id="KW-0732">Signal</keyword>
<name>A0A844B8R7_9BURK</name>
<dbReference type="EMBL" id="WJBU01000026">
    <property type="protein sequence ID" value="MRD49543.1"/>
    <property type="molecule type" value="Genomic_DNA"/>
</dbReference>
<sequence>MRTVLVLCAALAAAAPALSQNLVARQGEDMIRLADVPCANAGVLEIVPAQFQSEYMQASAVVHGQTFSACWRKAGAMVHLVYEDGDQGLVPLTDLKAELQA</sequence>
<accession>A0A844B8R7</accession>
<proteinExistence type="predicted"/>